<dbReference type="Gene3D" id="3.40.50.300">
    <property type="entry name" value="P-loop containing nucleotide triphosphate hydrolases"/>
    <property type="match status" value="1"/>
</dbReference>
<keyword evidence="22" id="KW-0333">Golgi apparatus</keyword>
<dbReference type="GO" id="GO:0000139">
    <property type="term" value="C:Golgi membrane"/>
    <property type="evidence" value="ECO:0007669"/>
    <property type="project" value="UniProtKB-SubCell"/>
</dbReference>
<evidence type="ECO:0000256" key="30">
    <source>
        <dbReference type="PIRSR" id="PIRSR606689-2"/>
    </source>
</evidence>
<keyword evidence="13" id="KW-0328">Glycosyltransferase</keyword>
<dbReference type="GO" id="GO:0016192">
    <property type="term" value="P:vesicle-mediated transport"/>
    <property type="evidence" value="ECO:0007669"/>
    <property type="project" value="UniProtKB-KW"/>
</dbReference>
<dbReference type="GO" id="GO:0012507">
    <property type="term" value="C:ER to Golgi transport vesicle membrane"/>
    <property type="evidence" value="ECO:0007669"/>
    <property type="project" value="UniProtKB-SubCell"/>
</dbReference>
<feature type="transmembrane region" description="Helical" evidence="31">
    <location>
        <begin position="559"/>
        <end position="587"/>
    </location>
</feature>
<evidence type="ECO:0000256" key="5">
    <source>
        <dbReference type="ARBA" id="ARBA00004687"/>
    </source>
</evidence>
<feature type="binding site" evidence="29">
    <location>
        <position position="73"/>
    </location>
    <ligand>
        <name>GTP</name>
        <dbReference type="ChEBI" id="CHEBI:37565"/>
    </ligand>
</feature>
<dbReference type="GO" id="GO:0051751">
    <property type="term" value="F:alpha-1,4-mannosyltransferase activity"/>
    <property type="evidence" value="ECO:0007669"/>
    <property type="project" value="InterPro"/>
</dbReference>
<dbReference type="GO" id="GO:0005789">
    <property type="term" value="C:endoplasmic reticulum membrane"/>
    <property type="evidence" value="ECO:0007669"/>
    <property type="project" value="UniProtKB-SubCell"/>
</dbReference>
<evidence type="ECO:0000256" key="15">
    <source>
        <dbReference type="ARBA" id="ARBA00022692"/>
    </source>
</evidence>
<dbReference type="Pfam" id="PF05007">
    <property type="entry name" value="Mannosyl_trans"/>
    <property type="match status" value="1"/>
</dbReference>
<keyword evidence="30" id="KW-0479">Metal-binding</keyword>
<feature type="binding site" evidence="30">
    <location>
        <position position="51"/>
    </location>
    <ligand>
        <name>Mg(2+)</name>
        <dbReference type="ChEBI" id="CHEBI:18420"/>
    </ligand>
</feature>
<dbReference type="SMART" id="SM00177">
    <property type="entry name" value="ARF"/>
    <property type="match status" value="1"/>
</dbReference>
<dbReference type="GO" id="GO:0015031">
    <property type="term" value="P:protein transport"/>
    <property type="evidence" value="ECO:0007669"/>
    <property type="project" value="UniProtKB-KW"/>
</dbReference>
<comment type="subcellular location">
    <subcellularLocation>
        <location evidence="2">Cytoplasmic vesicle</location>
        <location evidence="2">COPII-coated vesicle membrane</location>
        <topology evidence="2">Peripheral membrane protein</topology>
        <orientation evidence="2">Cytoplasmic side</orientation>
    </subcellularLocation>
    <subcellularLocation>
        <location evidence="4">Endoplasmic reticulum membrane</location>
        <topology evidence="4">Multi-pass membrane protein</topology>
    </subcellularLocation>
    <subcellularLocation>
        <location evidence="3">Endoplasmic reticulum membrane</location>
        <topology evidence="3">Peripheral membrane protein</topology>
        <orientation evidence="3">Cytoplasmic side</orientation>
    </subcellularLocation>
    <subcellularLocation>
        <location evidence="1">Golgi apparatus membrane</location>
        <topology evidence="1">Peripheral membrane protein</topology>
        <orientation evidence="1">Cytoplasmic side</orientation>
    </subcellularLocation>
</comment>
<evidence type="ECO:0000256" key="21">
    <source>
        <dbReference type="ARBA" id="ARBA00022989"/>
    </source>
</evidence>
<evidence type="ECO:0000256" key="1">
    <source>
        <dbReference type="ARBA" id="ARBA00004255"/>
    </source>
</evidence>
<evidence type="ECO:0000256" key="31">
    <source>
        <dbReference type="SAM" id="Phobius"/>
    </source>
</evidence>
<feature type="transmembrane region" description="Helical" evidence="31">
    <location>
        <begin position="635"/>
        <end position="655"/>
    </location>
</feature>
<evidence type="ECO:0000313" key="33">
    <source>
        <dbReference type="Proteomes" id="UP000017559"/>
    </source>
</evidence>
<accession>V2XLH7</accession>
<dbReference type="PANTHER" id="PTHR12886:SF0">
    <property type="entry name" value="GPI MANNOSYLTRANSFERASE 1"/>
    <property type="match status" value="1"/>
</dbReference>
<keyword evidence="17" id="KW-0378">Hydrolase</keyword>
<dbReference type="GO" id="GO:0004376">
    <property type="term" value="F:GPI mannosyltransferase activity"/>
    <property type="evidence" value="ECO:0007669"/>
    <property type="project" value="InterPro"/>
</dbReference>
<evidence type="ECO:0000256" key="28">
    <source>
        <dbReference type="ARBA" id="ARBA00032997"/>
    </source>
</evidence>
<keyword evidence="14" id="KW-0808">Transferase</keyword>
<feature type="transmembrane region" description="Helical" evidence="31">
    <location>
        <begin position="379"/>
        <end position="407"/>
    </location>
</feature>
<dbReference type="InterPro" id="IPR027417">
    <property type="entry name" value="P-loop_NTPase"/>
</dbReference>
<dbReference type="KEGG" id="mrr:Moror_1031"/>
<keyword evidence="33" id="KW-1185">Reference proteome</keyword>
<gene>
    <name evidence="32" type="ORF">Moror_1031</name>
</gene>
<feature type="binding site" evidence="30">
    <location>
        <position position="34"/>
    </location>
    <ligand>
        <name>Mg(2+)</name>
        <dbReference type="ChEBI" id="CHEBI:18420"/>
    </ligand>
</feature>
<keyword evidence="18" id="KW-0256">Endoplasmic reticulum</keyword>
<evidence type="ECO:0000256" key="13">
    <source>
        <dbReference type="ARBA" id="ARBA00022676"/>
    </source>
</evidence>
<keyword evidence="25" id="KW-0968">Cytoplasmic vesicle</keyword>
<dbReference type="FunFam" id="3.40.50.300:FF:000161">
    <property type="entry name" value="Small COPII coat GTPase"/>
    <property type="match status" value="1"/>
</dbReference>
<keyword evidence="20" id="KW-0653">Protein transport</keyword>
<reference evidence="32 33" key="1">
    <citation type="journal article" date="2014" name="BMC Genomics">
        <title>Genome and secretome analysis of the hemibiotrophic fungal pathogen, Moniliophthora roreri, which causes frosty pod rot disease of cacao: mechanisms of the biotrophic and necrotrophic phases.</title>
        <authorList>
            <person name="Meinhardt L.W."/>
            <person name="Costa G.G.L."/>
            <person name="Thomazella D.P.T."/>
            <person name="Teixeira P.J.P.L."/>
            <person name="Carazzolle M.F."/>
            <person name="Schuster S.C."/>
            <person name="Carlson J.E."/>
            <person name="Guiltinan M.J."/>
            <person name="Mieczkowski P."/>
            <person name="Farmer A."/>
            <person name="Ramaraj T."/>
            <person name="Crozier J."/>
            <person name="Davis R.E."/>
            <person name="Shao J."/>
            <person name="Melnick R.L."/>
            <person name="Pereira G.A.G."/>
            <person name="Bailey B.A."/>
        </authorList>
    </citation>
    <scope>NUCLEOTIDE SEQUENCE [LARGE SCALE GENOMIC DNA]</scope>
    <source>
        <strain evidence="32 33">MCA 2997</strain>
    </source>
</reference>
<evidence type="ECO:0000256" key="18">
    <source>
        <dbReference type="ARBA" id="ARBA00022824"/>
    </source>
</evidence>
<evidence type="ECO:0000256" key="10">
    <source>
        <dbReference type="ARBA" id="ARBA00021124"/>
    </source>
</evidence>
<evidence type="ECO:0000256" key="17">
    <source>
        <dbReference type="ARBA" id="ARBA00022801"/>
    </source>
</evidence>
<keyword evidence="11" id="KW-0813">Transport</keyword>
<feature type="transmembrane region" description="Helical" evidence="31">
    <location>
        <begin position="456"/>
        <end position="478"/>
    </location>
</feature>
<dbReference type="GO" id="GO:0046872">
    <property type="term" value="F:metal ion binding"/>
    <property type="evidence" value="ECO:0007669"/>
    <property type="project" value="UniProtKB-KW"/>
</dbReference>
<protein>
    <recommendedName>
        <fullName evidence="8">GPI mannosyltransferase 1</fullName>
    </recommendedName>
    <alternativeName>
        <fullName evidence="28">GPI mannosyltransferase I</fullName>
    </alternativeName>
    <alternativeName>
        <fullName evidence="27">Glycosylphosphatidylinositol-anchor biosynthesis protein 14</fullName>
    </alternativeName>
    <alternativeName>
        <fullName evidence="9 10">Small COPII Coat GTPase SAR1</fullName>
    </alternativeName>
</protein>
<evidence type="ECO:0000256" key="3">
    <source>
        <dbReference type="ARBA" id="ARBA00004397"/>
    </source>
</evidence>
<evidence type="ECO:0000256" key="2">
    <source>
        <dbReference type="ARBA" id="ARBA00004299"/>
    </source>
</evidence>
<keyword evidence="24 31" id="KW-0472">Membrane</keyword>
<keyword evidence="19" id="KW-0931">ER-Golgi transport</keyword>
<feature type="transmembrane region" description="Helical" evidence="31">
    <location>
        <begin position="599"/>
        <end position="615"/>
    </location>
</feature>
<dbReference type="InterPro" id="IPR006689">
    <property type="entry name" value="Small_GTPase_ARF/SAR"/>
</dbReference>
<keyword evidence="16 29" id="KW-0547">Nucleotide-binding</keyword>
<evidence type="ECO:0000256" key="19">
    <source>
        <dbReference type="ARBA" id="ARBA00022892"/>
    </source>
</evidence>
<dbReference type="GO" id="GO:0006506">
    <property type="term" value="P:GPI anchor biosynthetic process"/>
    <property type="evidence" value="ECO:0007669"/>
    <property type="project" value="UniProtKB-UniPathway"/>
</dbReference>
<comment type="similarity">
    <text evidence="6">Belongs to the small GTPase superfamily. SAR1 family.</text>
</comment>
<dbReference type="GO" id="GO:0003924">
    <property type="term" value="F:GTPase activity"/>
    <property type="evidence" value="ECO:0007669"/>
    <property type="project" value="InterPro"/>
</dbReference>
<dbReference type="InterPro" id="IPR005225">
    <property type="entry name" value="Small_GTP-bd"/>
</dbReference>
<dbReference type="SUPFAM" id="SSF52540">
    <property type="entry name" value="P-loop containing nucleoside triphosphate hydrolases"/>
    <property type="match status" value="1"/>
</dbReference>
<dbReference type="Proteomes" id="UP000017559">
    <property type="component" value="Unassembled WGS sequence"/>
</dbReference>
<evidence type="ECO:0000256" key="11">
    <source>
        <dbReference type="ARBA" id="ARBA00022448"/>
    </source>
</evidence>
<evidence type="ECO:0000256" key="23">
    <source>
        <dbReference type="ARBA" id="ARBA00023134"/>
    </source>
</evidence>
<feature type="transmembrane region" description="Helical" evidence="31">
    <location>
        <begin position="336"/>
        <end position="358"/>
    </location>
</feature>
<comment type="caution">
    <text evidence="32">The sequence shown here is derived from an EMBL/GenBank/DDBJ whole genome shotgun (WGS) entry which is preliminary data.</text>
</comment>
<name>V2XLH7_MONRO</name>
<keyword evidence="23 29" id="KW-0342">GTP-binding</keyword>
<dbReference type="STRING" id="1381753.V2XLH7"/>
<evidence type="ECO:0000256" key="16">
    <source>
        <dbReference type="ARBA" id="ARBA00022741"/>
    </source>
</evidence>
<dbReference type="UniPathway" id="UPA00196"/>
<evidence type="ECO:0000256" key="29">
    <source>
        <dbReference type="PIRSR" id="PIRSR606689-1"/>
    </source>
</evidence>
<evidence type="ECO:0000256" key="4">
    <source>
        <dbReference type="ARBA" id="ARBA00004477"/>
    </source>
</evidence>
<dbReference type="HOGENOM" id="CLU_024220_2_0_1"/>
<evidence type="ECO:0000256" key="8">
    <source>
        <dbReference type="ARBA" id="ARBA00013797"/>
    </source>
</evidence>
<evidence type="ECO:0000256" key="9">
    <source>
        <dbReference type="ARBA" id="ARBA00019961"/>
    </source>
</evidence>
<evidence type="ECO:0000256" key="14">
    <source>
        <dbReference type="ARBA" id="ARBA00022679"/>
    </source>
</evidence>
<dbReference type="NCBIfam" id="TIGR00231">
    <property type="entry name" value="small_GTP"/>
    <property type="match status" value="1"/>
</dbReference>
<feature type="binding site" evidence="29">
    <location>
        <begin position="129"/>
        <end position="132"/>
    </location>
    <ligand>
        <name>GTP</name>
        <dbReference type="ChEBI" id="CHEBI:37565"/>
    </ligand>
</feature>
<comment type="similarity">
    <text evidence="7">Belongs to the PIGM family.</text>
</comment>
<dbReference type="CDD" id="cd00879">
    <property type="entry name" value="Sar1"/>
    <property type="match status" value="1"/>
</dbReference>
<evidence type="ECO:0000256" key="6">
    <source>
        <dbReference type="ARBA" id="ARBA00007507"/>
    </source>
</evidence>
<evidence type="ECO:0000256" key="25">
    <source>
        <dbReference type="ARBA" id="ARBA00023329"/>
    </source>
</evidence>
<evidence type="ECO:0000256" key="20">
    <source>
        <dbReference type="ARBA" id="ARBA00022927"/>
    </source>
</evidence>
<dbReference type="PROSITE" id="PS51417">
    <property type="entry name" value="ARF"/>
    <property type="match status" value="1"/>
</dbReference>
<evidence type="ECO:0000256" key="22">
    <source>
        <dbReference type="ARBA" id="ARBA00023034"/>
    </source>
</evidence>
<dbReference type="Pfam" id="PF00025">
    <property type="entry name" value="Arf"/>
    <property type="match status" value="1"/>
</dbReference>
<dbReference type="GO" id="GO:0005525">
    <property type="term" value="F:GTP binding"/>
    <property type="evidence" value="ECO:0007669"/>
    <property type="project" value="UniProtKB-KW"/>
</dbReference>
<keyword evidence="12" id="KW-0337">GPI-anchor biosynthesis</keyword>
<comment type="pathway">
    <text evidence="5">Glycolipid biosynthesis; glycosylphosphatidylinositol-anchor biosynthesis.</text>
</comment>
<dbReference type="PROSITE" id="PS51422">
    <property type="entry name" value="SAR1"/>
    <property type="match status" value="1"/>
</dbReference>
<keyword evidence="30" id="KW-0460">Magnesium</keyword>
<organism evidence="32 33">
    <name type="scientific">Moniliophthora roreri (strain MCA 2997)</name>
    <name type="common">Cocoa frosty pod rot fungus</name>
    <name type="synonym">Crinipellis roreri</name>
    <dbReference type="NCBI Taxonomy" id="1381753"/>
    <lineage>
        <taxon>Eukaryota</taxon>
        <taxon>Fungi</taxon>
        <taxon>Dikarya</taxon>
        <taxon>Basidiomycota</taxon>
        <taxon>Agaricomycotina</taxon>
        <taxon>Agaricomycetes</taxon>
        <taxon>Agaricomycetidae</taxon>
        <taxon>Agaricales</taxon>
        <taxon>Marasmiineae</taxon>
        <taxon>Marasmiaceae</taxon>
        <taxon>Moniliophthora</taxon>
    </lineage>
</organism>
<feature type="binding site" evidence="29">
    <location>
        <begin position="27"/>
        <end position="34"/>
    </location>
    <ligand>
        <name>GTP</name>
        <dbReference type="ChEBI" id="CHEBI:37565"/>
    </ligand>
</feature>
<dbReference type="PRINTS" id="PR00328">
    <property type="entry name" value="SAR1GTPBP"/>
</dbReference>
<evidence type="ECO:0000313" key="32">
    <source>
        <dbReference type="EMBL" id="ESK94592.1"/>
    </source>
</evidence>
<proteinExistence type="inferred from homology"/>
<dbReference type="SMART" id="SM00178">
    <property type="entry name" value="SAR"/>
    <property type="match status" value="1"/>
</dbReference>
<dbReference type="GO" id="GO:1990529">
    <property type="term" value="C:glycosylphosphatidylinositol-mannosyltransferase I complex"/>
    <property type="evidence" value="ECO:0007669"/>
    <property type="project" value="TreeGrafter"/>
</dbReference>
<evidence type="ECO:0000256" key="26">
    <source>
        <dbReference type="ARBA" id="ARBA00025399"/>
    </source>
</evidence>
<evidence type="ECO:0000256" key="24">
    <source>
        <dbReference type="ARBA" id="ARBA00023136"/>
    </source>
</evidence>
<dbReference type="InterPro" id="IPR007704">
    <property type="entry name" value="PIG-M"/>
</dbReference>
<feature type="transmembrane region" description="Helical" evidence="31">
    <location>
        <begin position="413"/>
        <end position="435"/>
    </location>
</feature>
<evidence type="ECO:0000256" key="12">
    <source>
        <dbReference type="ARBA" id="ARBA00022502"/>
    </source>
</evidence>
<sequence>MFIINWFWDILAQLGLLHKNAKILFLGLDNAGKTTLLHMLKNDRLATLQPTLHPTSEELAIGNVKFTTYDLGGHQQARRLWRDYFPEVDGIVFLVDSAEFGRFAESKAELDALLSIEELSKVPFLILGNKIDAPGAVSEEELRHHLGLYQTTGKGKVPLNDIRPIEIFMCSVVQRQGYGEGFRWLSQYVSTESFAAVFRLLFRTYAYSAFVLDLMELYRYLDVLTLMSTTSLISIPIWTTFRSILILSVVIRVALILYSEWHDARSIVKYTDVDYRVFSDAARYVLQPSIGNQAAGPLKEWFAVGDPYTRETYRYTPLLALLTTPNEWLHPSFGKYLFALCDIINGVLIYKLVLHVILPKTLDTTTRKRQATLYSAIHLLNPMVFSISTRGSSESILSLFVLLMLYAALTKRWYTAAVMLGVSVHWKIYPFIYGFSCLNVLRSRGKGVIGFLNKRVVVFGLVSVLTFVLLGGGCYLVWGYPFLYETYLYHLHRRDHRHNFSPYFYLTYLTYPDANSTPPPLTWWESLLRSSLTSFVPQMTLAVGTGFMFTDEGDLPFTWLVQTFVFVVFNKVCTSQYFLWYLLLLPLVLPRLQISGRRAASYIAVWVLVQALWLGEAYKLEFLGKNTFYGLWIRSLIYVVGNCWVIGGIMEGYRVERTSQMTKRMD</sequence>
<dbReference type="AlphaFoldDB" id="V2XLH7"/>
<evidence type="ECO:0000256" key="7">
    <source>
        <dbReference type="ARBA" id="ARBA00011071"/>
    </source>
</evidence>
<dbReference type="EMBL" id="AWSO01000126">
    <property type="protein sequence ID" value="ESK94592.1"/>
    <property type="molecule type" value="Genomic_DNA"/>
</dbReference>
<keyword evidence="21 31" id="KW-1133">Transmembrane helix</keyword>
<comment type="function">
    <text evidence="26">Mannosyltransferase involved in glycosylphosphatidylinositol-anchor biosynthesis. Transfers the first alpha-1,4-mannose to GlcN-acyl-PI during GPI precursor assembly. Required for cell wall integrity.</text>
</comment>
<dbReference type="OrthoDB" id="2011769at2759"/>
<evidence type="ECO:0000256" key="27">
    <source>
        <dbReference type="ARBA" id="ARBA00030167"/>
    </source>
</evidence>
<keyword evidence="15 31" id="KW-0812">Transmembrane</keyword>
<dbReference type="PANTHER" id="PTHR12886">
    <property type="entry name" value="PIG-M MANNOSYLTRANSFERASE"/>
    <property type="match status" value="1"/>
</dbReference>